<accession>G3II04</accession>
<evidence type="ECO:0000313" key="2">
    <source>
        <dbReference type="EMBL" id="EGW11908.1"/>
    </source>
</evidence>
<keyword evidence="1" id="KW-0732">Signal</keyword>
<protein>
    <submittedName>
        <fullName evidence="2">Uncharacterized protein</fullName>
    </submittedName>
</protein>
<dbReference type="AlphaFoldDB" id="G3II04"/>
<organism evidence="2 3">
    <name type="scientific">Cricetulus griseus</name>
    <name type="common">Chinese hamster</name>
    <name type="synonym">Cricetulus barabensis griseus</name>
    <dbReference type="NCBI Taxonomy" id="10029"/>
    <lineage>
        <taxon>Eukaryota</taxon>
        <taxon>Metazoa</taxon>
        <taxon>Chordata</taxon>
        <taxon>Craniata</taxon>
        <taxon>Vertebrata</taxon>
        <taxon>Euteleostomi</taxon>
        <taxon>Mammalia</taxon>
        <taxon>Eutheria</taxon>
        <taxon>Euarchontoglires</taxon>
        <taxon>Glires</taxon>
        <taxon>Rodentia</taxon>
        <taxon>Myomorpha</taxon>
        <taxon>Muroidea</taxon>
        <taxon>Cricetidae</taxon>
        <taxon>Cricetinae</taxon>
        <taxon>Cricetulus</taxon>
    </lineage>
</organism>
<evidence type="ECO:0000256" key="1">
    <source>
        <dbReference type="SAM" id="SignalP"/>
    </source>
</evidence>
<dbReference type="Proteomes" id="UP000001075">
    <property type="component" value="Unassembled WGS sequence"/>
</dbReference>
<dbReference type="InParanoid" id="G3II04"/>
<feature type="signal peptide" evidence="1">
    <location>
        <begin position="1"/>
        <end position="17"/>
    </location>
</feature>
<name>G3II04_CRIGR</name>
<proteinExistence type="predicted"/>
<gene>
    <name evidence="2" type="ORF">I79_023465</name>
</gene>
<feature type="chain" id="PRO_5003445206" evidence="1">
    <location>
        <begin position="18"/>
        <end position="58"/>
    </location>
</feature>
<reference evidence="3" key="1">
    <citation type="journal article" date="2011" name="Nat. Biotechnol.">
        <title>The genomic sequence of the Chinese hamster ovary (CHO)-K1 cell line.</title>
        <authorList>
            <person name="Xu X."/>
            <person name="Nagarajan H."/>
            <person name="Lewis N.E."/>
            <person name="Pan S."/>
            <person name="Cai Z."/>
            <person name="Liu X."/>
            <person name="Chen W."/>
            <person name="Xie M."/>
            <person name="Wang W."/>
            <person name="Hammond S."/>
            <person name="Andersen M.R."/>
            <person name="Neff N."/>
            <person name="Passarelli B."/>
            <person name="Koh W."/>
            <person name="Fan H.C."/>
            <person name="Wang J."/>
            <person name="Gui Y."/>
            <person name="Lee K.H."/>
            <person name="Betenbaugh M.J."/>
            <person name="Quake S.R."/>
            <person name="Famili I."/>
            <person name="Palsson B.O."/>
            <person name="Wang J."/>
        </authorList>
    </citation>
    <scope>NUCLEOTIDE SEQUENCE [LARGE SCALE GENOMIC DNA]</scope>
    <source>
        <strain evidence="3">CHO K1 cell line</strain>
    </source>
</reference>
<sequence length="58" mass="6173">MAHQLVLTLHTLSSASFLSVGMTDVSQCPVGAGRPCPCFTALWVGVITIQNTPGWDKE</sequence>
<evidence type="ECO:0000313" key="3">
    <source>
        <dbReference type="Proteomes" id="UP000001075"/>
    </source>
</evidence>
<dbReference type="EMBL" id="JH002902">
    <property type="protein sequence ID" value="EGW11908.1"/>
    <property type="molecule type" value="Genomic_DNA"/>
</dbReference>